<dbReference type="SMART" id="SM00856">
    <property type="entry name" value="PMEI"/>
    <property type="match status" value="1"/>
</dbReference>
<feature type="domain" description="Pectinesterase inhibitor" evidence="5">
    <location>
        <begin position="25"/>
        <end position="171"/>
    </location>
</feature>
<evidence type="ECO:0000256" key="2">
    <source>
        <dbReference type="ARBA" id="ARBA00023157"/>
    </source>
</evidence>
<keyword evidence="6" id="KW-1185">Reference proteome</keyword>
<dbReference type="InterPro" id="IPR052421">
    <property type="entry name" value="PCW_Enzyme_Inhibitor"/>
</dbReference>
<dbReference type="GO" id="GO:0009827">
    <property type="term" value="P:plant-type cell wall modification"/>
    <property type="evidence" value="ECO:0000318"/>
    <property type="project" value="GO_Central"/>
</dbReference>
<dbReference type="PANTHER" id="PTHR36710">
    <property type="entry name" value="PECTINESTERASE INHIBITOR-LIKE"/>
    <property type="match status" value="1"/>
</dbReference>
<evidence type="ECO:0000256" key="4">
    <source>
        <dbReference type="SAM" id="SignalP"/>
    </source>
</evidence>
<accession>A0A9R0JHT9</accession>
<dbReference type="GeneID" id="110775097"/>
<dbReference type="GO" id="GO:0004857">
    <property type="term" value="F:enzyme inhibitor activity"/>
    <property type="evidence" value="ECO:0000318"/>
    <property type="project" value="GO_Central"/>
</dbReference>
<dbReference type="RefSeq" id="XP_021835395.1">
    <property type="nucleotide sequence ID" value="XM_021979703.2"/>
</dbReference>
<comment type="similarity">
    <text evidence="3">Belongs to the PMEI family.</text>
</comment>
<dbReference type="AlphaFoldDB" id="A0A9R0JHT9"/>
<reference evidence="6" key="1">
    <citation type="journal article" date="2021" name="Nat. Commun.">
        <title>Genomic analyses provide insights into spinach domestication and the genetic basis of agronomic traits.</title>
        <authorList>
            <person name="Cai X."/>
            <person name="Sun X."/>
            <person name="Xu C."/>
            <person name="Sun H."/>
            <person name="Wang X."/>
            <person name="Ge C."/>
            <person name="Zhang Z."/>
            <person name="Wang Q."/>
            <person name="Fei Z."/>
            <person name="Jiao C."/>
            <person name="Wang Q."/>
        </authorList>
    </citation>
    <scope>NUCLEOTIDE SEQUENCE [LARGE SCALE GENOMIC DNA]</scope>
    <source>
        <strain evidence="6">cv. Varoflay</strain>
    </source>
</reference>
<dbReference type="Proteomes" id="UP000813463">
    <property type="component" value="Chromosome 5"/>
</dbReference>
<feature type="chain" id="PRO_5040197461" evidence="4">
    <location>
        <begin position="26"/>
        <end position="177"/>
    </location>
</feature>
<evidence type="ECO:0000313" key="6">
    <source>
        <dbReference type="Proteomes" id="UP000813463"/>
    </source>
</evidence>
<dbReference type="SUPFAM" id="SSF101148">
    <property type="entry name" value="Plant invertase/pectin methylesterase inhibitor"/>
    <property type="match status" value="1"/>
</dbReference>
<organism evidence="6 7">
    <name type="scientific">Spinacia oleracea</name>
    <name type="common">Spinach</name>
    <dbReference type="NCBI Taxonomy" id="3562"/>
    <lineage>
        <taxon>Eukaryota</taxon>
        <taxon>Viridiplantae</taxon>
        <taxon>Streptophyta</taxon>
        <taxon>Embryophyta</taxon>
        <taxon>Tracheophyta</taxon>
        <taxon>Spermatophyta</taxon>
        <taxon>Magnoliopsida</taxon>
        <taxon>eudicotyledons</taxon>
        <taxon>Gunneridae</taxon>
        <taxon>Pentapetalae</taxon>
        <taxon>Caryophyllales</taxon>
        <taxon>Chenopodiaceae</taxon>
        <taxon>Chenopodioideae</taxon>
        <taxon>Anserineae</taxon>
        <taxon>Spinacia</taxon>
    </lineage>
</organism>
<dbReference type="PANTHER" id="PTHR36710:SF12">
    <property type="entry name" value="CELL WALL _ VACUOLAR INHIBITOR OF FRUCTOSIDASE 2-LIKE"/>
    <property type="match status" value="1"/>
</dbReference>
<evidence type="ECO:0000256" key="1">
    <source>
        <dbReference type="ARBA" id="ARBA00022729"/>
    </source>
</evidence>
<evidence type="ECO:0000259" key="5">
    <source>
        <dbReference type="SMART" id="SM00856"/>
    </source>
</evidence>
<reference evidence="7" key="2">
    <citation type="submission" date="2025-08" db="UniProtKB">
        <authorList>
            <consortium name="RefSeq"/>
        </authorList>
    </citation>
    <scope>IDENTIFICATION</scope>
    <source>
        <tissue evidence="7">Leaf</tissue>
    </source>
</reference>
<name>A0A9R0JHT9_SPIOL</name>
<dbReference type="InterPro" id="IPR006501">
    <property type="entry name" value="Pectinesterase_inhib_dom"/>
</dbReference>
<evidence type="ECO:0000256" key="3">
    <source>
        <dbReference type="ARBA" id="ARBA00038471"/>
    </source>
</evidence>
<evidence type="ECO:0000313" key="7">
    <source>
        <dbReference type="RefSeq" id="XP_021835395.1"/>
    </source>
</evidence>
<dbReference type="OrthoDB" id="764172at2759"/>
<dbReference type="KEGG" id="soe:110775097"/>
<dbReference type="InterPro" id="IPR035513">
    <property type="entry name" value="Invertase/methylesterase_inhib"/>
</dbReference>
<dbReference type="NCBIfam" id="TIGR01614">
    <property type="entry name" value="PME_inhib"/>
    <property type="match status" value="1"/>
</dbReference>
<sequence>MSSKSVKLAFLCIIFSIQSLTLIKADEALITKLCSSTSSPKVCTNCLESDPSSKTANDVGLVDISMICATKDMDILYQDSFRYQGNTTDPATKEALNQCLDQFEDAKTKVNQISDTVHSRDFNLAQQLSNKVSQQVMSCNQFFQAKGVPMPDVVANDLSTVSGDWIIVMDILGSLKS</sequence>
<keyword evidence="1 4" id="KW-0732">Signal</keyword>
<feature type="signal peptide" evidence="4">
    <location>
        <begin position="1"/>
        <end position="25"/>
    </location>
</feature>
<proteinExistence type="inferred from homology"/>
<protein>
    <submittedName>
        <fullName evidence="7">Pectinesterase inhibitor-like</fullName>
    </submittedName>
</protein>
<dbReference type="GO" id="GO:0009505">
    <property type="term" value="C:plant-type cell wall"/>
    <property type="evidence" value="ECO:0000318"/>
    <property type="project" value="GO_Central"/>
</dbReference>
<dbReference type="Pfam" id="PF04043">
    <property type="entry name" value="PMEI"/>
    <property type="match status" value="1"/>
</dbReference>
<dbReference type="Gene3D" id="1.20.140.40">
    <property type="entry name" value="Invertase/pectin methylesterase inhibitor family protein"/>
    <property type="match status" value="1"/>
</dbReference>
<keyword evidence="2" id="KW-1015">Disulfide bond</keyword>
<gene>
    <name evidence="7" type="primary">LOC110775097</name>
</gene>